<name>A0A520KTI5_METT2</name>
<dbReference type="EMBL" id="RXIF01000002">
    <property type="protein sequence ID" value="RZN65392.1"/>
    <property type="molecule type" value="Genomic_DNA"/>
</dbReference>
<dbReference type="InterPro" id="IPR019215">
    <property type="entry name" value="DUF2115"/>
</dbReference>
<evidence type="ECO:0000313" key="2">
    <source>
        <dbReference type="EMBL" id="RZN65392.1"/>
    </source>
</evidence>
<evidence type="ECO:0000256" key="1">
    <source>
        <dbReference type="HAMAP-Rule" id="MF_00763"/>
    </source>
</evidence>
<organism evidence="2 3">
    <name type="scientific">Methanoliparum thermophilum</name>
    <dbReference type="NCBI Taxonomy" id="2491083"/>
    <lineage>
        <taxon>Archaea</taxon>
        <taxon>Methanobacteriati</taxon>
        <taxon>Methanobacteriota</taxon>
        <taxon>Candidatus Methanoliparia</taxon>
        <taxon>Candidatus Methanoliparales</taxon>
        <taxon>Candidatus Methanoliparaceae</taxon>
        <taxon>Candidatus Methanoliparum</taxon>
    </lineage>
</organism>
<dbReference type="HAMAP" id="MF_00763">
    <property type="entry name" value="UPF0305"/>
    <property type="match status" value="1"/>
</dbReference>
<protein>
    <recommendedName>
        <fullName evidence="1">UPF0305 protein EF806_00380</fullName>
    </recommendedName>
</protein>
<dbReference type="AlphaFoldDB" id="A0A520KTI5"/>
<reference evidence="2 3" key="1">
    <citation type="journal article" date="2019" name="Nat. Microbiol.">
        <title>Wide diversity of methane and short-chain alkane metabolisms in uncultured archaea.</title>
        <authorList>
            <person name="Borrel G."/>
            <person name="Adam P.S."/>
            <person name="McKay L.J."/>
            <person name="Chen L.X."/>
            <person name="Sierra-Garcia I.N."/>
            <person name="Sieber C.M."/>
            <person name="Letourneur Q."/>
            <person name="Ghozlane A."/>
            <person name="Andersen G.L."/>
            <person name="Li W.J."/>
            <person name="Hallam S.J."/>
            <person name="Muyzer G."/>
            <person name="de Oliveira V.M."/>
            <person name="Inskeep W.P."/>
            <person name="Banfield J.F."/>
            <person name="Gribaldo S."/>
        </authorList>
    </citation>
    <scope>NUCLEOTIDE SEQUENCE [LARGE SCALE GENOMIC DNA]</scope>
    <source>
        <strain evidence="2">NM1a</strain>
    </source>
</reference>
<proteinExistence type="inferred from homology"/>
<evidence type="ECO:0000313" key="3">
    <source>
        <dbReference type="Proteomes" id="UP000317158"/>
    </source>
</evidence>
<sequence>MMNNRCFVSTLDKGQDILKKLKDESLSLDVFQFSKLISYLEKEGEYLPENFKRDFIRESLDHFFKCWMGFRNLDIQNVFNVLDKETIRDLISFFKETVFYPSDNFILKKILMITVLYSVIKKIPIHPINIRFPGGKKIYERDGSYYCPVKDKHQYDPFALCRFCIAKPDNFKE</sequence>
<gene>
    <name evidence="2" type="ORF">EF806_00380</name>
</gene>
<comment type="caution">
    <text evidence="2">The sequence shown here is derived from an EMBL/GenBank/DDBJ whole genome shotgun (WGS) entry which is preliminary data.</text>
</comment>
<accession>A0A520KTI5</accession>
<dbReference type="Pfam" id="PF09888">
    <property type="entry name" value="DUF2115"/>
    <property type="match status" value="1"/>
</dbReference>
<dbReference type="Proteomes" id="UP000317158">
    <property type="component" value="Unassembled WGS sequence"/>
</dbReference>
<comment type="similarity">
    <text evidence="1">Belongs to the UPF0305 family.</text>
</comment>